<dbReference type="AlphaFoldDB" id="A0ABD6BRA3"/>
<protein>
    <recommendedName>
        <fullName evidence="4">Transcriptional regulator</fullName>
    </recommendedName>
</protein>
<dbReference type="RefSeq" id="WP_267646188.1">
    <property type="nucleotide sequence ID" value="NZ_JANHGR010000001.1"/>
</dbReference>
<organism evidence="2 3">
    <name type="scientific">Halolamina litorea</name>
    <dbReference type="NCBI Taxonomy" id="1515593"/>
    <lineage>
        <taxon>Archaea</taxon>
        <taxon>Methanobacteriati</taxon>
        <taxon>Methanobacteriota</taxon>
        <taxon>Stenosarchaea group</taxon>
        <taxon>Halobacteria</taxon>
        <taxon>Halobacteriales</taxon>
        <taxon>Haloferacaceae</taxon>
    </lineage>
</organism>
<evidence type="ECO:0000313" key="3">
    <source>
        <dbReference type="Proteomes" id="UP001597139"/>
    </source>
</evidence>
<sequence length="236" mass="25204">MTALHVPKGVSRETLLDVVRGWYEAGADTDAVGTSTVADRLDLADSVSRQTRFLESLGVLQTEDQQHRLTDPGIELGRALAEGDTAAAVERLGTLLADWPLSDTLHDALAGRSLSAAAVVAELADTIDEDPEGRVRTGLTTLLECYVWTGLIERENGRYALPENDAGRSDDGTETLNVGLELTVDLNPEDVEGLVTALRKGLAADLEEPNPPALAADLRVDDDGGIHLDAEREGEQ</sequence>
<dbReference type="Proteomes" id="UP001597139">
    <property type="component" value="Unassembled WGS sequence"/>
</dbReference>
<comment type="caution">
    <text evidence="2">The sequence shown here is derived from an EMBL/GenBank/DDBJ whole genome shotgun (WGS) entry which is preliminary data.</text>
</comment>
<proteinExistence type="predicted"/>
<dbReference type="EMBL" id="JBHUCZ010000003">
    <property type="protein sequence ID" value="MFD1567218.1"/>
    <property type="molecule type" value="Genomic_DNA"/>
</dbReference>
<feature type="compositionally biased region" description="Basic and acidic residues" evidence="1">
    <location>
        <begin position="218"/>
        <end position="236"/>
    </location>
</feature>
<evidence type="ECO:0000256" key="1">
    <source>
        <dbReference type="SAM" id="MobiDB-lite"/>
    </source>
</evidence>
<keyword evidence="3" id="KW-1185">Reference proteome</keyword>
<evidence type="ECO:0008006" key="4">
    <source>
        <dbReference type="Google" id="ProtNLM"/>
    </source>
</evidence>
<gene>
    <name evidence="2" type="ORF">ACFSAU_06910</name>
</gene>
<accession>A0ABD6BRA3</accession>
<name>A0ABD6BRA3_9EURY</name>
<evidence type="ECO:0000313" key="2">
    <source>
        <dbReference type="EMBL" id="MFD1567218.1"/>
    </source>
</evidence>
<feature type="region of interest" description="Disordered" evidence="1">
    <location>
        <begin position="207"/>
        <end position="236"/>
    </location>
</feature>
<reference evidence="2 3" key="1">
    <citation type="journal article" date="2019" name="Int. J. Syst. Evol. Microbiol.">
        <title>The Global Catalogue of Microorganisms (GCM) 10K type strain sequencing project: providing services to taxonomists for standard genome sequencing and annotation.</title>
        <authorList>
            <consortium name="The Broad Institute Genomics Platform"/>
            <consortium name="The Broad Institute Genome Sequencing Center for Infectious Disease"/>
            <person name="Wu L."/>
            <person name="Ma J."/>
        </authorList>
    </citation>
    <scope>NUCLEOTIDE SEQUENCE [LARGE SCALE GENOMIC DNA]</scope>
    <source>
        <strain evidence="2 3">CGMCC 1.12859</strain>
    </source>
</reference>